<keyword evidence="6" id="KW-1185">Reference proteome</keyword>
<evidence type="ECO:0000256" key="1">
    <source>
        <dbReference type="ARBA" id="ARBA00037217"/>
    </source>
</evidence>
<reference evidence="6" key="1">
    <citation type="journal article" date="2019" name="Int. J. Syst. Evol. Microbiol.">
        <title>The Global Catalogue of Microorganisms (GCM) 10K type strain sequencing project: providing services to taxonomists for standard genome sequencing and annotation.</title>
        <authorList>
            <consortium name="The Broad Institute Genomics Platform"/>
            <consortium name="The Broad Institute Genome Sequencing Center for Infectious Disease"/>
            <person name="Wu L."/>
            <person name="Ma J."/>
        </authorList>
    </citation>
    <scope>NUCLEOTIDE SEQUENCE [LARGE SCALE GENOMIC DNA]</scope>
    <source>
        <strain evidence="6">JCM 31037</strain>
    </source>
</reference>
<dbReference type="InterPro" id="IPR002937">
    <property type="entry name" value="Amino_oxidase"/>
</dbReference>
<evidence type="ECO:0000256" key="3">
    <source>
        <dbReference type="ARBA" id="ARBA00040298"/>
    </source>
</evidence>
<protein>
    <recommendedName>
        <fullName evidence="3">Pyridine nucleotide-disulfide oxidoreductase domain-containing protein 2</fullName>
    </recommendedName>
</protein>
<gene>
    <name evidence="5" type="ORF">ACFQ4H_22120</name>
</gene>
<sequence length="532" mass="55392">MGDELPTRADVVIVGSGHNGLVSAILLARAGLDVLVLEAADVIGGATRTEQPFPKVPQLSHSTGSYLLGLMPPELIRTLGVEIPVLRRDPHYFLPTPGDAGSPYLLMGSDRAATRAQLTAFFSPADVAADDAMQAELAQLREDLAPAWLAEPLPVEETAERYLRPDLRQTFVDLVRGSVVDYLARFDFHSELLISMYAVTDGLSGLNAGPDDPGTGHNFLVHNMCRLPGADGTWMIAAGGMGTVSRTFADAARAAGARILTGTPVSAVTLAGGAASGVVLADGREVTAEVVLGACDPYRLLDLLPDGAAPAALTTQMAAARRPGTTLKLNLALTDLPRFSCLPPDAPSPFGSTIHLLPGSASLVGAGGGDSPMSALRGMWADVQAGRLPDEPTIEWYLHTTVDPSLRDPAGHHSSALFVQSVPYALSGTTWAAALPSYVDRLLAICERYAPGTADLVADAVPLAPPGIEEHFGITGGHIHHVDNTVSFTDRMPYATGIDGVYAGSAGCHPAGSVIGAAGHNAARRILADLGR</sequence>
<dbReference type="InterPro" id="IPR036188">
    <property type="entry name" value="FAD/NAD-bd_sf"/>
</dbReference>
<organism evidence="5 6">
    <name type="scientific">Micromonospora sonneratiae</name>
    <dbReference type="NCBI Taxonomy" id="1184706"/>
    <lineage>
        <taxon>Bacteria</taxon>
        <taxon>Bacillati</taxon>
        <taxon>Actinomycetota</taxon>
        <taxon>Actinomycetes</taxon>
        <taxon>Micromonosporales</taxon>
        <taxon>Micromonosporaceae</taxon>
        <taxon>Micromonospora</taxon>
    </lineage>
</organism>
<name>A0ABW3YJA8_9ACTN</name>
<evidence type="ECO:0000313" key="6">
    <source>
        <dbReference type="Proteomes" id="UP001597260"/>
    </source>
</evidence>
<dbReference type="SUPFAM" id="SSF51905">
    <property type="entry name" value="FAD/NAD(P)-binding domain"/>
    <property type="match status" value="1"/>
</dbReference>
<dbReference type="PRINTS" id="PR00420">
    <property type="entry name" value="RNGMNOXGNASE"/>
</dbReference>
<dbReference type="Gene3D" id="3.50.50.60">
    <property type="entry name" value="FAD/NAD(P)-binding domain"/>
    <property type="match status" value="2"/>
</dbReference>
<dbReference type="PANTHER" id="PTHR10668:SF103">
    <property type="entry name" value="PYRIDINE NUCLEOTIDE-DISULFIDE OXIDOREDUCTASE DOMAIN-CONTAINING PROTEIN 2"/>
    <property type="match status" value="1"/>
</dbReference>
<dbReference type="Proteomes" id="UP001597260">
    <property type="component" value="Unassembled WGS sequence"/>
</dbReference>
<dbReference type="PANTHER" id="PTHR10668">
    <property type="entry name" value="PHYTOENE DEHYDROGENASE"/>
    <property type="match status" value="1"/>
</dbReference>
<evidence type="ECO:0000313" key="5">
    <source>
        <dbReference type="EMBL" id="MFD1323788.1"/>
    </source>
</evidence>
<dbReference type="RefSeq" id="WP_377573340.1">
    <property type="nucleotide sequence ID" value="NZ_JBHTMP010000037.1"/>
</dbReference>
<comment type="caution">
    <text evidence="5">The sequence shown here is derived from an EMBL/GenBank/DDBJ whole genome shotgun (WGS) entry which is preliminary data.</text>
</comment>
<proteinExistence type="predicted"/>
<dbReference type="EMBL" id="JBHTMP010000037">
    <property type="protein sequence ID" value="MFD1323788.1"/>
    <property type="molecule type" value="Genomic_DNA"/>
</dbReference>
<dbReference type="Pfam" id="PF13450">
    <property type="entry name" value="NAD_binding_8"/>
    <property type="match status" value="1"/>
</dbReference>
<feature type="domain" description="Amine oxidase" evidence="4">
    <location>
        <begin position="212"/>
        <end position="312"/>
    </location>
</feature>
<evidence type="ECO:0000256" key="2">
    <source>
        <dbReference type="ARBA" id="ARBA00038825"/>
    </source>
</evidence>
<evidence type="ECO:0000259" key="4">
    <source>
        <dbReference type="Pfam" id="PF01593"/>
    </source>
</evidence>
<comment type="subunit">
    <text evidence="2">Interacts with COX5B; this interaction may contribute to localize PYROXD2 to the inner face of the inner mitochondrial membrane.</text>
</comment>
<accession>A0ABW3YJA8</accession>
<comment type="function">
    <text evidence="1">Probable oxidoreductase that may play a role as regulator of mitochondrial function.</text>
</comment>
<dbReference type="Pfam" id="PF01593">
    <property type="entry name" value="Amino_oxidase"/>
    <property type="match status" value="1"/>
</dbReference>